<dbReference type="EMBL" id="CM056742">
    <property type="protein sequence ID" value="KAJ8679322.1"/>
    <property type="molecule type" value="Genomic_DNA"/>
</dbReference>
<organism evidence="1 2">
    <name type="scientific">Eretmocerus hayati</name>
    <dbReference type="NCBI Taxonomy" id="131215"/>
    <lineage>
        <taxon>Eukaryota</taxon>
        <taxon>Metazoa</taxon>
        <taxon>Ecdysozoa</taxon>
        <taxon>Arthropoda</taxon>
        <taxon>Hexapoda</taxon>
        <taxon>Insecta</taxon>
        <taxon>Pterygota</taxon>
        <taxon>Neoptera</taxon>
        <taxon>Endopterygota</taxon>
        <taxon>Hymenoptera</taxon>
        <taxon>Apocrita</taxon>
        <taxon>Proctotrupomorpha</taxon>
        <taxon>Chalcidoidea</taxon>
        <taxon>Aphelinidae</taxon>
        <taxon>Aphelininae</taxon>
        <taxon>Eretmocerus</taxon>
    </lineage>
</organism>
<protein>
    <submittedName>
        <fullName evidence="1">Uncharacterized protein</fullName>
    </submittedName>
</protein>
<comment type="caution">
    <text evidence="1">The sequence shown here is derived from an EMBL/GenBank/DDBJ whole genome shotgun (WGS) entry which is preliminary data.</text>
</comment>
<evidence type="ECO:0000313" key="2">
    <source>
        <dbReference type="Proteomes" id="UP001239111"/>
    </source>
</evidence>
<reference evidence="1" key="1">
    <citation type="submission" date="2023-04" db="EMBL/GenBank/DDBJ databases">
        <title>A chromosome-level genome assembly of the parasitoid wasp Eretmocerus hayati.</title>
        <authorList>
            <person name="Zhong Y."/>
            <person name="Liu S."/>
            <person name="Liu Y."/>
        </authorList>
    </citation>
    <scope>NUCLEOTIDE SEQUENCE</scope>
    <source>
        <strain evidence="1">ZJU_SS_LIU_2023</strain>
    </source>
</reference>
<accession>A0ACC2P7B4</accession>
<gene>
    <name evidence="1" type="ORF">QAD02_015109</name>
</gene>
<evidence type="ECO:0000313" key="1">
    <source>
        <dbReference type="EMBL" id="KAJ8679322.1"/>
    </source>
</evidence>
<keyword evidence="2" id="KW-1185">Reference proteome</keyword>
<name>A0ACC2P7B4_9HYME</name>
<dbReference type="Proteomes" id="UP001239111">
    <property type="component" value="Chromosome 2"/>
</dbReference>
<proteinExistence type="predicted"/>
<sequence length="688" mass="79606">MTELSIPLLFDNQLQPLISSPGQHQWDLPQSYQIEKYQAHANTISSRFTSSDEEWIPIKEIAIPDLSVPLQLSRTDTFSLFAPAHQKMAAYLIMLFLGMRTADDLLSLAVYCRDRINSQMFTYALTVAILHRPDTKKLRLPQLNEIFPDKFMDSRIFFRAREESNILPDALREPIEIPMDYTGTNADPEHRVAYWREDIGVNLHHWHWHLVYPFSGPLEVIDKDRRGELFYYMHHQTMARYNVERMCNDLGRTRPLENLREPIAEGYFPKLDQIVSGRAWPSRPRNMMLSDVNRTVEGLTFALEDLEYWREVLLEAIRTRRMKTSDGKEIYLDDFTGIDILGNAVEASPLSPDMSTYGSFHNLGHLAIATMHDPDHRYLEPFAVMGDAATAMRDPIFYRWHQHVDDIFAIFKNSITPYSSDELSFPGVAVTDVHVNLPGANLNTFNTFWSKSIVDLSRGLDFAPKGEVLARFQHLNHEPFKYYITVHNTNDKDVLGTVRIFLAPRYNEQGAPLYFNEQRMLMIELDKFTARLKRGLNLLERESADTAVTIPFETTFRNLNHNRPDVSNRSATEEYNFCGCGWPHHMHLPKGTIEGYPMDLFVMISDFDYDRVDQEDPIGCADGISYCGLKDRKYPDARSMGFPFDRSAHHNVRVLSDFLTPNMRVQQVNVKFHDVVTERRNLSRSYGG</sequence>